<dbReference type="InterPro" id="IPR018445">
    <property type="entry name" value="Put_Phosphate_transp_reg"/>
</dbReference>
<evidence type="ECO:0000313" key="11">
    <source>
        <dbReference type="EMBL" id="RZN62482.1"/>
    </source>
</evidence>
<dbReference type="InterPro" id="IPR036259">
    <property type="entry name" value="MFS_trans_sf"/>
</dbReference>
<dbReference type="RefSeq" id="WP_125670960.1">
    <property type="nucleotide sequence ID" value="NZ_RCOS01000066.1"/>
</dbReference>
<evidence type="ECO:0000256" key="3">
    <source>
        <dbReference type="ARBA" id="ARBA00022448"/>
    </source>
</evidence>
<comment type="subcellular location">
    <subcellularLocation>
        <location evidence="1">Cell membrane</location>
        <topology evidence="1">Multi-pass membrane protein</topology>
    </subcellularLocation>
</comment>
<evidence type="ECO:0000256" key="6">
    <source>
        <dbReference type="ARBA" id="ARBA00022989"/>
    </source>
</evidence>
<gene>
    <name evidence="10" type="ORF">D6D85_05145</name>
    <name evidence="11" type="ORF">EF810_02695</name>
</gene>
<evidence type="ECO:0000259" key="9">
    <source>
        <dbReference type="PROSITE" id="PS50850"/>
    </source>
</evidence>
<keyword evidence="7 8" id="KW-0472">Membrane</keyword>
<dbReference type="PROSITE" id="PS00216">
    <property type="entry name" value="SUGAR_TRANSPORT_1"/>
    <property type="match status" value="1"/>
</dbReference>
<dbReference type="InterPro" id="IPR020846">
    <property type="entry name" value="MFS_dom"/>
</dbReference>
<dbReference type="Gene3D" id="1.20.1250.20">
    <property type="entry name" value="MFS general substrate transporter like domains"/>
    <property type="match status" value="2"/>
</dbReference>
<dbReference type="InterPro" id="IPR005829">
    <property type="entry name" value="Sugar_transporter_CS"/>
</dbReference>
<keyword evidence="4" id="KW-1003">Cell membrane</keyword>
<keyword evidence="3" id="KW-0813">Transport</keyword>
<keyword evidence="6 8" id="KW-1133">Transmembrane helix</keyword>
<dbReference type="InterPro" id="IPR038078">
    <property type="entry name" value="PhoU-like_sf"/>
</dbReference>
<feature type="transmembrane region" description="Helical" evidence="8">
    <location>
        <begin position="224"/>
        <end position="250"/>
    </location>
</feature>
<feature type="transmembrane region" description="Helical" evidence="8">
    <location>
        <begin position="270"/>
        <end position="287"/>
    </location>
</feature>
<dbReference type="EMBL" id="RXII01000046">
    <property type="protein sequence ID" value="RZN62482.1"/>
    <property type="molecule type" value="Genomic_DNA"/>
</dbReference>
<feature type="transmembrane region" description="Helical" evidence="8">
    <location>
        <begin position="40"/>
        <end position="65"/>
    </location>
</feature>
<dbReference type="Pfam" id="PF01865">
    <property type="entry name" value="PhoU_div"/>
    <property type="match status" value="1"/>
</dbReference>
<keyword evidence="5 8" id="KW-0812">Transmembrane</keyword>
<dbReference type="InterPro" id="IPR011701">
    <property type="entry name" value="MFS"/>
</dbReference>
<dbReference type="InterPro" id="IPR050171">
    <property type="entry name" value="MFS_Transporters"/>
</dbReference>
<dbReference type="PANTHER" id="PTHR23517">
    <property type="entry name" value="RESISTANCE PROTEIN MDTM, PUTATIVE-RELATED-RELATED"/>
    <property type="match status" value="1"/>
</dbReference>
<evidence type="ECO:0000313" key="10">
    <source>
        <dbReference type="EMBL" id="RSN75924.1"/>
    </source>
</evidence>
<keyword evidence="12" id="KW-1185">Reference proteome</keyword>
<feature type="transmembrane region" description="Helical" evidence="8">
    <location>
        <begin position="357"/>
        <end position="376"/>
    </location>
</feature>
<evidence type="ECO:0000256" key="2">
    <source>
        <dbReference type="ARBA" id="ARBA00008591"/>
    </source>
</evidence>
<feature type="transmembrane region" description="Helical" evidence="8">
    <location>
        <begin position="97"/>
        <end position="118"/>
    </location>
</feature>
<reference evidence="10 12" key="1">
    <citation type="submission" date="2018-10" db="EMBL/GenBank/DDBJ databases">
        <title>Co-occurring genomic capacity for anaerobic methane metabolism and dissimilatory sulfite reduction discovered in the Korarchaeota.</title>
        <authorList>
            <person name="Mckay L.J."/>
            <person name="Dlakic M."/>
            <person name="Fields M.W."/>
            <person name="Delmont T.O."/>
            <person name="Eren A.M."/>
            <person name="Jay Z.J."/>
            <person name="Klingelsmith K.B."/>
            <person name="Rusch D.B."/>
            <person name="Inskeep W.P."/>
        </authorList>
    </citation>
    <scope>NUCLEOTIDE SEQUENCE [LARGE SCALE GENOMIC DNA]</scope>
    <source>
        <strain evidence="10 12">MDKW</strain>
    </source>
</reference>
<dbReference type="PROSITE" id="PS50850">
    <property type="entry name" value="MFS"/>
    <property type="match status" value="1"/>
</dbReference>
<dbReference type="OrthoDB" id="117970at2157"/>
<organism evidence="10 12">
    <name type="scientific">Candidatus Methanodesulfokora washburnensis</name>
    <dbReference type="NCBI Taxonomy" id="2478471"/>
    <lineage>
        <taxon>Archaea</taxon>
        <taxon>Thermoproteota</taxon>
        <taxon>Candidatus Korarchaeia</taxon>
        <taxon>Candidatus Korarchaeia incertae sedis</taxon>
        <taxon>Candidatus Methanodesulfokora</taxon>
    </lineage>
</organism>
<accession>A0A3R9QZS2</accession>
<dbReference type="Proteomes" id="UP000316217">
    <property type="component" value="Unassembled WGS sequence"/>
</dbReference>
<comment type="caution">
    <text evidence="10">The sequence shown here is derived from an EMBL/GenBank/DDBJ whole genome shotgun (WGS) entry which is preliminary data.</text>
</comment>
<name>A0A3R9QZS2_9CREN</name>
<proteinExistence type="inferred from homology"/>
<dbReference type="Gene3D" id="1.20.58.220">
    <property type="entry name" value="Phosphate transport system protein phou homolog 2, domain 2"/>
    <property type="match status" value="1"/>
</dbReference>
<dbReference type="GO" id="GO:0005886">
    <property type="term" value="C:plasma membrane"/>
    <property type="evidence" value="ECO:0007669"/>
    <property type="project" value="UniProtKB-SubCell"/>
</dbReference>
<feature type="transmembrane region" description="Helical" evidence="8">
    <location>
        <begin position="161"/>
        <end position="178"/>
    </location>
</feature>
<sequence>MRYSGVLLLLSAVYMIGMATGVQRTILSNVSIQLSGTNALFVFFLPLISFGFMKGLMGIVSSWIIELGGSRKSFIAGGVLYILGVTLLVTSRDITSLFLGNIFVGSGEGIVHSTAYCFLSSERRSAGAKIGSMESSVYFGYGTGALLAGVVASYLGLLNSFLISLLSSLTSTIIMANIRENRFIKSNTNESHSVYIIGLKSKTLIATYITAHASKMSDSVMWGFYPIILSSLGFSMPEIGLAQAVIMVSFSGSMPLAGKLSDAIGRRGPLLLGLIMNIIGLIGVATLTDHLLQLVISAVFGIGLGLYYPILPAMTADSVPEEARSKALGLYRGFRDSGYATGAMLAGIIASYSLKGIFFVMSLLLLLVFAISMLVIKETRPIWATYELHLHHTDLLVKAASEFEDALNLLHDNKIDMFEEKGSVIKDYERKADWYRREMDRVIYDSVLSRDREDLLKLASRTDRSIAYILGAFRRLNLAKDRVPDSIRDKMPEMGRKIREGAELLRNAVSKMRDDPENAIKLLEELDKLEHDYDVLHNELLAIIVREREILDPVSAIMLMYFIEFCESSVDLMQDAGDVIRLIISKHAIWPSEV</sequence>
<feature type="domain" description="Major facilitator superfamily (MFS) profile" evidence="9">
    <location>
        <begin position="5"/>
        <end position="380"/>
    </location>
</feature>
<dbReference type="PANTHER" id="PTHR23517:SF3">
    <property type="entry name" value="INTEGRAL MEMBRANE TRANSPORT PROTEIN"/>
    <property type="match status" value="1"/>
</dbReference>
<feature type="transmembrane region" description="Helical" evidence="8">
    <location>
        <begin position="74"/>
        <end position="91"/>
    </location>
</feature>
<dbReference type="AlphaFoldDB" id="A0A3R9QZS2"/>
<evidence type="ECO:0000256" key="7">
    <source>
        <dbReference type="ARBA" id="ARBA00023136"/>
    </source>
</evidence>
<evidence type="ECO:0000256" key="1">
    <source>
        <dbReference type="ARBA" id="ARBA00004651"/>
    </source>
</evidence>
<evidence type="ECO:0000256" key="5">
    <source>
        <dbReference type="ARBA" id="ARBA00022692"/>
    </source>
</evidence>
<dbReference type="GO" id="GO:0022857">
    <property type="term" value="F:transmembrane transporter activity"/>
    <property type="evidence" value="ECO:0007669"/>
    <property type="project" value="InterPro"/>
</dbReference>
<evidence type="ECO:0000256" key="4">
    <source>
        <dbReference type="ARBA" id="ARBA00022475"/>
    </source>
</evidence>
<evidence type="ECO:0000313" key="12">
    <source>
        <dbReference type="Proteomes" id="UP000277582"/>
    </source>
</evidence>
<dbReference type="Proteomes" id="UP000277582">
    <property type="component" value="Unassembled WGS sequence"/>
</dbReference>
<evidence type="ECO:0000313" key="13">
    <source>
        <dbReference type="Proteomes" id="UP000316217"/>
    </source>
</evidence>
<feature type="transmembrane region" description="Helical" evidence="8">
    <location>
        <begin position="294"/>
        <end position="311"/>
    </location>
</feature>
<dbReference type="SUPFAM" id="SSF103473">
    <property type="entry name" value="MFS general substrate transporter"/>
    <property type="match status" value="1"/>
</dbReference>
<dbReference type="EMBL" id="RCOS01000066">
    <property type="protein sequence ID" value="RSN75924.1"/>
    <property type="molecule type" value="Genomic_DNA"/>
</dbReference>
<feature type="transmembrane region" description="Helical" evidence="8">
    <location>
        <begin position="138"/>
        <end position="155"/>
    </location>
</feature>
<reference evidence="11 13" key="2">
    <citation type="journal article" date="2019" name="Nat. Microbiol.">
        <title>Wide diversity of methane and short-chain alkane metabolisms in uncultured archaea.</title>
        <authorList>
            <person name="Borrel G."/>
            <person name="Adam P.S."/>
            <person name="McKay L.J."/>
            <person name="Chen L.X."/>
            <person name="Sierra-Garcia I.N."/>
            <person name="Sieber C.M."/>
            <person name="Letourneur Q."/>
            <person name="Ghozlane A."/>
            <person name="Andersen G.L."/>
            <person name="Li W.J."/>
            <person name="Hallam S.J."/>
            <person name="Muyzer G."/>
            <person name="de Oliveira V.M."/>
            <person name="Inskeep W.P."/>
            <person name="Banfield J.F."/>
            <person name="Gribaldo S."/>
        </authorList>
    </citation>
    <scope>NUCLEOTIDE SEQUENCE [LARGE SCALE GENOMIC DNA]</scope>
    <source>
        <strain evidence="11">NM4</strain>
    </source>
</reference>
<protein>
    <submittedName>
        <fullName evidence="10">MFS transporter</fullName>
    </submittedName>
</protein>
<dbReference type="Pfam" id="PF07690">
    <property type="entry name" value="MFS_1"/>
    <property type="match status" value="1"/>
</dbReference>
<comment type="similarity">
    <text evidence="2">Belongs to the UPF0111 family.</text>
</comment>
<evidence type="ECO:0000256" key="8">
    <source>
        <dbReference type="SAM" id="Phobius"/>
    </source>
</evidence>